<dbReference type="AlphaFoldDB" id="A0AAE0BTX8"/>
<feature type="compositionally biased region" description="Pro residues" evidence="1">
    <location>
        <begin position="44"/>
        <end position="58"/>
    </location>
</feature>
<evidence type="ECO:0000313" key="2">
    <source>
        <dbReference type="EMBL" id="KAK3241775.1"/>
    </source>
</evidence>
<accession>A0AAE0BTX8</accession>
<name>A0AAE0BTX8_9CHLO</name>
<dbReference type="EMBL" id="LGRX02033315">
    <property type="protein sequence ID" value="KAK3241775.1"/>
    <property type="molecule type" value="Genomic_DNA"/>
</dbReference>
<proteinExistence type="predicted"/>
<gene>
    <name evidence="2" type="ORF">CYMTET_48488</name>
</gene>
<reference evidence="2 3" key="1">
    <citation type="journal article" date="2015" name="Genome Biol. Evol.">
        <title>Comparative Genomics of a Bacterivorous Green Alga Reveals Evolutionary Causalities and Consequences of Phago-Mixotrophic Mode of Nutrition.</title>
        <authorList>
            <person name="Burns J.A."/>
            <person name="Paasch A."/>
            <person name="Narechania A."/>
            <person name="Kim E."/>
        </authorList>
    </citation>
    <scope>NUCLEOTIDE SEQUENCE [LARGE SCALE GENOMIC DNA]</scope>
    <source>
        <strain evidence="2 3">PLY_AMNH</strain>
    </source>
</reference>
<feature type="region of interest" description="Disordered" evidence="1">
    <location>
        <begin position="42"/>
        <end position="108"/>
    </location>
</feature>
<sequence length="258" mass="27575">MPKELRLLSLRGTNLLLAEGGNGTDASQVPAEVLASVSLVLSLAPPPSPPSPSPPPVPSIGESSTNSPSDAADGDVLLAKEPESRRLLQSADETSGSGVEEPGIDMPPAVPMMLYASMVVRGEGGRRAAPLVDVMLPVDRKSGFTHHHRLRLRVQTRDGMGTEGCDDVPEDHENNARYQELEVAPWERKYLLQVELDGQILASTSWSLVPPSSLRLGCSNHQTKSRGQDEPSSSGFVSAFLHINDLTVSRGSSQCHCD</sequence>
<keyword evidence="3" id="KW-1185">Reference proteome</keyword>
<protein>
    <submittedName>
        <fullName evidence="2">Uncharacterized protein</fullName>
    </submittedName>
</protein>
<comment type="caution">
    <text evidence="2">The sequence shown here is derived from an EMBL/GenBank/DDBJ whole genome shotgun (WGS) entry which is preliminary data.</text>
</comment>
<evidence type="ECO:0000256" key="1">
    <source>
        <dbReference type="SAM" id="MobiDB-lite"/>
    </source>
</evidence>
<organism evidence="2 3">
    <name type="scientific">Cymbomonas tetramitiformis</name>
    <dbReference type="NCBI Taxonomy" id="36881"/>
    <lineage>
        <taxon>Eukaryota</taxon>
        <taxon>Viridiplantae</taxon>
        <taxon>Chlorophyta</taxon>
        <taxon>Pyramimonadophyceae</taxon>
        <taxon>Pyramimonadales</taxon>
        <taxon>Pyramimonadaceae</taxon>
        <taxon>Cymbomonas</taxon>
    </lineage>
</organism>
<dbReference type="Proteomes" id="UP001190700">
    <property type="component" value="Unassembled WGS sequence"/>
</dbReference>
<evidence type="ECO:0000313" key="3">
    <source>
        <dbReference type="Proteomes" id="UP001190700"/>
    </source>
</evidence>